<sequence>MHVVCCLPRIDALSSMIRGLIYAISKMHCPHICRSRSKDFGPGKVLMGMGKFW</sequence>
<name>A0A0A9BT52_ARUDO</name>
<dbReference type="EMBL" id="GBRH01235448">
    <property type="protein sequence ID" value="JAD62447.1"/>
    <property type="molecule type" value="Transcribed_RNA"/>
</dbReference>
<reference evidence="1" key="2">
    <citation type="journal article" date="2015" name="Data Brief">
        <title>Shoot transcriptome of the giant reed, Arundo donax.</title>
        <authorList>
            <person name="Barrero R.A."/>
            <person name="Guerrero F.D."/>
            <person name="Moolhuijzen P."/>
            <person name="Goolsby J.A."/>
            <person name="Tidwell J."/>
            <person name="Bellgard S.E."/>
            <person name="Bellgard M.I."/>
        </authorList>
    </citation>
    <scope>NUCLEOTIDE SEQUENCE</scope>
    <source>
        <tissue evidence="1">Shoot tissue taken approximately 20 cm above the soil surface</tissue>
    </source>
</reference>
<proteinExistence type="predicted"/>
<organism evidence="1">
    <name type="scientific">Arundo donax</name>
    <name type="common">Giant reed</name>
    <name type="synonym">Donax arundinaceus</name>
    <dbReference type="NCBI Taxonomy" id="35708"/>
    <lineage>
        <taxon>Eukaryota</taxon>
        <taxon>Viridiplantae</taxon>
        <taxon>Streptophyta</taxon>
        <taxon>Embryophyta</taxon>
        <taxon>Tracheophyta</taxon>
        <taxon>Spermatophyta</taxon>
        <taxon>Magnoliopsida</taxon>
        <taxon>Liliopsida</taxon>
        <taxon>Poales</taxon>
        <taxon>Poaceae</taxon>
        <taxon>PACMAD clade</taxon>
        <taxon>Arundinoideae</taxon>
        <taxon>Arundineae</taxon>
        <taxon>Arundo</taxon>
    </lineage>
</organism>
<dbReference type="AlphaFoldDB" id="A0A0A9BT52"/>
<protein>
    <submittedName>
        <fullName evidence="1">Uncharacterized protein</fullName>
    </submittedName>
</protein>
<reference evidence="1" key="1">
    <citation type="submission" date="2014-09" db="EMBL/GenBank/DDBJ databases">
        <authorList>
            <person name="Magalhaes I.L.F."/>
            <person name="Oliveira U."/>
            <person name="Santos F.R."/>
            <person name="Vidigal T.H.D.A."/>
            <person name="Brescovit A.D."/>
            <person name="Santos A.J."/>
        </authorList>
    </citation>
    <scope>NUCLEOTIDE SEQUENCE</scope>
    <source>
        <tissue evidence="1">Shoot tissue taken approximately 20 cm above the soil surface</tissue>
    </source>
</reference>
<evidence type="ECO:0000313" key="1">
    <source>
        <dbReference type="EMBL" id="JAD62447.1"/>
    </source>
</evidence>
<accession>A0A0A9BT52</accession>